<sequence>MKRKIQKIRAGVIALLLCSGTAVWGQSISNPPLNVGPSTSVTDAGRVTAITPVLDVQYAKEGSRYITFSGKISRYADVEKVLELLQSTSTLKFRIINRTIIVNQN</sequence>
<gene>
    <name evidence="3" type="ORF">HMPREF0766_12991</name>
</gene>
<dbReference type="Pfam" id="PF16344">
    <property type="entry name" value="FecR_C"/>
    <property type="match status" value="1"/>
</dbReference>
<accession>D7VPS1</accession>
<comment type="caution">
    <text evidence="3">The sequence shown here is derived from an EMBL/GenBank/DDBJ whole genome shotgun (WGS) entry which is preliminary data.</text>
</comment>
<dbReference type="EMBL" id="ACHA02000011">
    <property type="protein sequence ID" value="EFK57918.1"/>
    <property type="molecule type" value="Genomic_DNA"/>
</dbReference>
<dbReference type="Gene3D" id="3.55.50.30">
    <property type="match status" value="1"/>
</dbReference>
<evidence type="ECO:0000259" key="2">
    <source>
        <dbReference type="Pfam" id="PF16344"/>
    </source>
</evidence>
<dbReference type="HOGENOM" id="CLU_2234873_0_0_10"/>
<dbReference type="GeneID" id="95427447"/>
<proteinExistence type="predicted"/>
<keyword evidence="4" id="KW-1185">Reference proteome</keyword>
<dbReference type="InterPro" id="IPR032508">
    <property type="entry name" value="FecR_C"/>
</dbReference>
<protein>
    <recommendedName>
        <fullName evidence="2">Protein FecR C-terminal domain-containing protein</fullName>
    </recommendedName>
</protein>
<dbReference type="STRING" id="525373.HMPREF0766_12991"/>
<feature type="signal peptide" evidence="1">
    <location>
        <begin position="1"/>
        <end position="24"/>
    </location>
</feature>
<reference evidence="3" key="1">
    <citation type="submission" date="2010-07" db="EMBL/GenBank/DDBJ databases">
        <authorList>
            <person name="Muzny D."/>
            <person name="Qin X."/>
            <person name="Buhay C."/>
            <person name="Dugan-Rocha S."/>
            <person name="Ding Y."/>
            <person name="Chen G."/>
            <person name="Hawes A."/>
            <person name="Holder M."/>
            <person name="Jhangiani S."/>
            <person name="Johnson A."/>
            <person name="Khan Z."/>
            <person name="Li Z."/>
            <person name="Liu W."/>
            <person name="Liu X."/>
            <person name="Perez L."/>
            <person name="Shen H."/>
            <person name="Wang Q."/>
            <person name="Watt J."/>
            <person name="Xi L."/>
            <person name="Xin Y."/>
            <person name="Zhou J."/>
            <person name="Deng J."/>
            <person name="Jiang H."/>
            <person name="Liu Y."/>
            <person name="Qu J."/>
            <person name="Song X.-Z."/>
            <person name="Zhang L."/>
            <person name="Villasana D."/>
            <person name="Johnson A."/>
            <person name="Liu J."/>
            <person name="Liyanage D."/>
            <person name="Lorensuhewa L."/>
            <person name="Robinson T."/>
            <person name="Song A."/>
            <person name="Song B.-B."/>
            <person name="Dinh H."/>
            <person name="Thornton R."/>
            <person name="Coyle M."/>
            <person name="Francisco L."/>
            <person name="Jackson L."/>
            <person name="Javaid M."/>
            <person name="Korchina V."/>
            <person name="Kovar C."/>
            <person name="Mata R."/>
            <person name="Mathew T."/>
            <person name="Ngo R."/>
            <person name="Nguyen L."/>
            <person name="Nguyen N."/>
            <person name="Okwuonu G."/>
            <person name="Ongeri F."/>
            <person name="Pham C."/>
            <person name="Simmons D."/>
            <person name="Wilczek-Boney K."/>
            <person name="Hale W."/>
            <person name="Jakkamsetti A."/>
            <person name="Pham P."/>
            <person name="Ruth R."/>
            <person name="San Lucas F."/>
            <person name="Warren J."/>
            <person name="Zhang J."/>
            <person name="Zhao Z."/>
            <person name="Zhou C."/>
            <person name="Zhu D."/>
            <person name="Lee S."/>
            <person name="Bess C."/>
            <person name="Blankenburg K."/>
            <person name="Forbes L."/>
            <person name="Fu Q."/>
            <person name="Gubbala S."/>
            <person name="Hirani K."/>
            <person name="Jayaseelan J.C."/>
            <person name="Lara F."/>
            <person name="Munidasa M."/>
            <person name="Palculict T."/>
            <person name="Patil S."/>
            <person name="Pu L.-L."/>
            <person name="Saada N."/>
            <person name="Tang L."/>
            <person name="Weissenberger G."/>
            <person name="Zhu Y."/>
            <person name="Hemphill L."/>
            <person name="Shang Y."/>
            <person name="Youmans B."/>
            <person name="Ayvaz T."/>
            <person name="Ross M."/>
            <person name="Santibanez J."/>
            <person name="Aqrawi P."/>
            <person name="Gross S."/>
            <person name="Joshi V."/>
            <person name="Fowler G."/>
            <person name="Nazareth L."/>
            <person name="Reid J."/>
            <person name="Worley K."/>
            <person name="Petrosino J."/>
            <person name="Highlander S."/>
            <person name="Gibbs R."/>
        </authorList>
    </citation>
    <scope>NUCLEOTIDE SEQUENCE [LARGE SCALE GENOMIC DNA]</scope>
    <source>
        <strain evidence="3">ATCC 33861</strain>
    </source>
</reference>
<evidence type="ECO:0000313" key="4">
    <source>
        <dbReference type="Proteomes" id="UP000006258"/>
    </source>
</evidence>
<evidence type="ECO:0000256" key="1">
    <source>
        <dbReference type="SAM" id="SignalP"/>
    </source>
</evidence>
<dbReference type="Proteomes" id="UP000006258">
    <property type="component" value="Unassembled WGS sequence"/>
</dbReference>
<evidence type="ECO:0000313" key="3">
    <source>
        <dbReference type="EMBL" id="EFK57918.1"/>
    </source>
</evidence>
<organism evidence="3 4">
    <name type="scientific">Sphingobacterium spiritivorum ATCC 33861</name>
    <dbReference type="NCBI Taxonomy" id="525373"/>
    <lineage>
        <taxon>Bacteria</taxon>
        <taxon>Pseudomonadati</taxon>
        <taxon>Bacteroidota</taxon>
        <taxon>Sphingobacteriia</taxon>
        <taxon>Sphingobacteriales</taxon>
        <taxon>Sphingobacteriaceae</taxon>
        <taxon>Sphingobacterium</taxon>
    </lineage>
</organism>
<feature type="domain" description="Protein FecR C-terminal" evidence="2">
    <location>
        <begin position="55"/>
        <end position="102"/>
    </location>
</feature>
<feature type="chain" id="PRO_5003107416" description="Protein FecR C-terminal domain-containing protein" evidence="1">
    <location>
        <begin position="25"/>
        <end position="105"/>
    </location>
</feature>
<name>D7VPS1_SPHSI</name>
<dbReference type="AlphaFoldDB" id="D7VPS1"/>
<keyword evidence="1" id="KW-0732">Signal</keyword>
<dbReference type="RefSeq" id="WP_002993871.1">
    <property type="nucleotide sequence ID" value="NZ_GL379770.1"/>
</dbReference>